<reference evidence="9 10" key="1">
    <citation type="submission" date="2019-09" db="EMBL/GenBank/DDBJ databases">
        <title>Genome sequence of Clostridium sp. EA1.</title>
        <authorList>
            <person name="Poehlein A."/>
            <person name="Bengelsdorf F.R."/>
            <person name="Daniel R."/>
        </authorList>
    </citation>
    <scope>NUCLEOTIDE SEQUENCE [LARGE SCALE GENOMIC DNA]</scope>
    <source>
        <strain evidence="9 10">EA1</strain>
    </source>
</reference>
<dbReference type="GO" id="GO:0006302">
    <property type="term" value="P:double-strand break repair"/>
    <property type="evidence" value="ECO:0007669"/>
    <property type="project" value="InterPro"/>
</dbReference>
<feature type="domain" description="AAA+ ATPase" evidence="8">
    <location>
        <begin position="38"/>
        <end position="213"/>
    </location>
</feature>
<sequence>MREQYVSKAVLRRDQVPDFNRYPFSVPAVHALTELPLHPNVTFLVGENGSGKSTLTEALAVCCGFNPEGGSRNFNFETYRSHSELCDYLSLYRGVRHPRDGYFLRAESFYNVATSIEKMDEGGMGPQIKWSYGGSLHEKSHGESFFALLMNRLGGHGLYIFDEPEAALSPRRQLAMLCRIDELVKEESQLIIATHSPILTAYPDSVIYELSADGIHRRAYEETDNFRVTKEFLNRYPRMLRELLE</sequence>
<dbReference type="GO" id="GO:0016887">
    <property type="term" value="F:ATP hydrolysis activity"/>
    <property type="evidence" value="ECO:0007669"/>
    <property type="project" value="InterPro"/>
</dbReference>
<gene>
    <name evidence="9" type="ORF">CAFE_17100</name>
</gene>
<organism evidence="9 10">
    <name type="scientific">Caproicibacter fermentans</name>
    <dbReference type="NCBI Taxonomy" id="2576756"/>
    <lineage>
        <taxon>Bacteria</taxon>
        <taxon>Bacillati</taxon>
        <taxon>Bacillota</taxon>
        <taxon>Clostridia</taxon>
        <taxon>Eubacteriales</taxon>
        <taxon>Acutalibacteraceae</taxon>
        <taxon>Caproicibacter</taxon>
    </lineage>
</organism>
<evidence type="ECO:0000256" key="3">
    <source>
        <dbReference type="ARBA" id="ARBA00022475"/>
    </source>
</evidence>
<keyword evidence="7" id="KW-0472">Membrane</keyword>
<dbReference type="GO" id="GO:0006826">
    <property type="term" value="P:iron ion transport"/>
    <property type="evidence" value="ECO:0007669"/>
    <property type="project" value="UniProtKB-KW"/>
</dbReference>
<evidence type="ECO:0000259" key="8">
    <source>
        <dbReference type="SMART" id="SM00382"/>
    </source>
</evidence>
<dbReference type="PANTHER" id="PTHR42771:SF2">
    <property type="entry name" value="IRON(3+)-HYDROXAMATE IMPORT ATP-BINDING PROTEIN FHUC"/>
    <property type="match status" value="1"/>
</dbReference>
<dbReference type="InterPro" id="IPR051535">
    <property type="entry name" value="Siderophore_ABC-ATPase"/>
</dbReference>
<dbReference type="EMBL" id="VWXL01000052">
    <property type="protein sequence ID" value="MVB11008.1"/>
    <property type="molecule type" value="Genomic_DNA"/>
</dbReference>
<dbReference type="SUPFAM" id="SSF52540">
    <property type="entry name" value="P-loop containing nucleoside triphosphate hydrolases"/>
    <property type="match status" value="1"/>
</dbReference>
<evidence type="ECO:0000256" key="5">
    <source>
        <dbReference type="ARBA" id="ARBA00023004"/>
    </source>
</evidence>
<dbReference type="RefSeq" id="WP_156990364.1">
    <property type="nucleotide sequence ID" value="NZ_VWXL01000052.1"/>
</dbReference>
<evidence type="ECO:0000313" key="9">
    <source>
        <dbReference type="EMBL" id="MVB11008.1"/>
    </source>
</evidence>
<comment type="subcellular location">
    <subcellularLocation>
        <location evidence="1">Cell membrane</location>
        <topology evidence="1">Peripheral membrane protein</topology>
    </subcellularLocation>
</comment>
<keyword evidence="4" id="KW-0410">Iron transport</keyword>
<keyword evidence="10" id="KW-1185">Reference proteome</keyword>
<dbReference type="Pfam" id="PF13476">
    <property type="entry name" value="AAA_23"/>
    <property type="match status" value="1"/>
</dbReference>
<name>A0A6N8HZA9_9FIRM</name>
<dbReference type="OrthoDB" id="9784297at2"/>
<protein>
    <submittedName>
        <fullName evidence="9">AAA domain, putative AbiEii toxin, Type IV TA system</fullName>
    </submittedName>
</protein>
<keyword evidence="2" id="KW-0813">Transport</keyword>
<dbReference type="PANTHER" id="PTHR42771">
    <property type="entry name" value="IRON(3+)-HYDROXAMATE IMPORT ATP-BINDING PROTEIN FHUC"/>
    <property type="match status" value="1"/>
</dbReference>
<dbReference type="InterPro" id="IPR038729">
    <property type="entry name" value="Rad50/SbcC_AAA"/>
</dbReference>
<evidence type="ECO:0000256" key="1">
    <source>
        <dbReference type="ARBA" id="ARBA00004202"/>
    </source>
</evidence>
<dbReference type="GO" id="GO:0005886">
    <property type="term" value="C:plasma membrane"/>
    <property type="evidence" value="ECO:0007669"/>
    <property type="project" value="UniProtKB-SubCell"/>
</dbReference>
<dbReference type="Proteomes" id="UP000469440">
    <property type="component" value="Unassembled WGS sequence"/>
</dbReference>
<evidence type="ECO:0000256" key="6">
    <source>
        <dbReference type="ARBA" id="ARBA00023065"/>
    </source>
</evidence>
<evidence type="ECO:0000256" key="7">
    <source>
        <dbReference type="ARBA" id="ARBA00023136"/>
    </source>
</evidence>
<keyword evidence="6" id="KW-0406">Ion transport</keyword>
<dbReference type="InterPro" id="IPR003593">
    <property type="entry name" value="AAA+_ATPase"/>
</dbReference>
<accession>A0A6N8HZA9</accession>
<dbReference type="AlphaFoldDB" id="A0A6N8HZA9"/>
<keyword evidence="3" id="KW-1003">Cell membrane</keyword>
<keyword evidence="5" id="KW-0408">Iron</keyword>
<evidence type="ECO:0000313" key="10">
    <source>
        <dbReference type="Proteomes" id="UP000469440"/>
    </source>
</evidence>
<dbReference type="Gene3D" id="3.40.50.300">
    <property type="entry name" value="P-loop containing nucleotide triphosphate hydrolases"/>
    <property type="match status" value="2"/>
</dbReference>
<dbReference type="InterPro" id="IPR027417">
    <property type="entry name" value="P-loop_NTPase"/>
</dbReference>
<proteinExistence type="predicted"/>
<comment type="caution">
    <text evidence="9">The sequence shown here is derived from an EMBL/GenBank/DDBJ whole genome shotgun (WGS) entry which is preliminary data.</text>
</comment>
<evidence type="ECO:0000256" key="2">
    <source>
        <dbReference type="ARBA" id="ARBA00022448"/>
    </source>
</evidence>
<evidence type="ECO:0000256" key="4">
    <source>
        <dbReference type="ARBA" id="ARBA00022496"/>
    </source>
</evidence>
<dbReference type="SMART" id="SM00382">
    <property type="entry name" value="AAA"/>
    <property type="match status" value="1"/>
</dbReference>